<dbReference type="EMBL" id="JAULSW010000005">
    <property type="protein sequence ID" value="KAK3380867.1"/>
    <property type="molecule type" value="Genomic_DNA"/>
</dbReference>
<accession>A0AAE0NG37</accession>
<dbReference type="PROSITE" id="PS50294">
    <property type="entry name" value="WD_REPEATS_REGION"/>
    <property type="match status" value="3"/>
</dbReference>
<feature type="region of interest" description="Disordered" evidence="5">
    <location>
        <begin position="545"/>
        <end position="601"/>
    </location>
</feature>
<dbReference type="InterPro" id="IPR036322">
    <property type="entry name" value="WD40_repeat_dom_sf"/>
</dbReference>
<feature type="repeat" description="WD" evidence="4">
    <location>
        <begin position="851"/>
        <end position="892"/>
    </location>
</feature>
<dbReference type="PRINTS" id="PR00320">
    <property type="entry name" value="GPROTEINBRPT"/>
</dbReference>
<dbReference type="InterPro" id="IPR036047">
    <property type="entry name" value="F-box-like_dom_sf"/>
</dbReference>
<dbReference type="SUPFAM" id="SSF50978">
    <property type="entry name" value="WD40 repeat-like"/>
    <property type="match status" value="1"/>
</dbReference>
<dbReference type="InterPro" id="IPR001680">
    <property type="entry name" value="WD40_rpt"/>
</dbReference>
<dbReference type="PANTHER" id="PTHR19849">
    <property type="entry name" value="PHOSPHOLIPASE A-2-ACTIVATING PROTEIN"/>
    <property type="match status" value="1"/>
</dbReference>
<dbReference type="GO" id="GO:0005634">
    <property type="term" value="C:nucleus"/>
    <property type="evidence" value="ECO:0007669"/>
    <property type="project" value="TreeGrafter"/>
</dbReference>
<feature type="region of interest" description="Disordered" evidence="5">
    <location>
        <begin position="1"/>
        <end position="21"/>
    </location>
</feature>
<dbReference type="Gene3D" id="2.130.10.10">
    <property type="entry name" value="YVTN repeat-like/Quinoprotein amine dehydrogenase"/>
    <property type="match status" value="1"/>
</dbReference>
<gene>
    <name evidence="7" type="ORF">B0H63DRAFT_193741</name>
</gene>
<keyword evidence="3" id="KW-0677">Repeat</keyword>
<evidence type="ECO:0000256" key="4">
    <source>
        <dbReference type="PROSITE-ProRule" id="PRU00221"/>
    </source>
</evidence>
<dbReference type="AlphaFoldDB" id="A0AAE0NG37"/>
<proteinExistence type="inferred from homology"/>
<name>A0AAE0NG37_9PEZI</name>
<evidence type="ECO:0000256" key="1">
    <source>
        <dbReference type="ARBA" id="ARBA00007968"/>
    </source>
</evidence>
<feature type="compositionally biased region" description="Polar residues" evidence="5">
    <location>
        <begin position="179"/>
        <end position="192"/>
    </location>
</feature>
<dbReference type="SUPFAM" id="SSF81383">
    <property type="entry name" value="F-box domain"/>
    <property type="match status" value="1"/>
</dbReference>
<dbReference type="GO" id="GO:0005737">
    <property type="term" value="C:cytoplasm"/>
    <property type="evidence" value="ECO:0007669"/>
    <property type="project" value="TreeGrafter"/>
</dbReference>
<feature type="region of interest" description="Disordered" evidence="5">
    <location>
        <begin position="336"/>
        <end position="383"/>
    </location>
</feature>
<dbReference type="PANTHER" id="PTHR19849:SF1">
    <property type="entry name" value="F-BOX_WD REPEAT-CONTAINING PROTEIN 7"/>
    <property type="match status" value="1"/>
</dbReference>
<dbReference type="SMART" id="SM00256">
    <property type="entry name" value="FBOX"/>
    <property type="match status" value="1"/>
</dbReference>
<dbReference type="PROSITE" id="PS00678">
    <property type="entry name" value="WD_REPEATS_1"/>
    <property type="match status" value="2"/>
</dbReference>
<dbReference type="Pfam" id="PF00400">
    <property type="entry name" value="WD40"/>
    <property type="match status" value="7"/>
</dbReference>
<evidence type="ECO:0000256" key="5">
    <source>
        <dbReference type="SAM" id="MobiDB-lite"/>
    </source>
</evidence>
<evidence type="ECO:0000256" key="3">
    <source>
        <dbReference type="ARBA" id="ARBA00022737"/>
    </source>
</evidence>
<evidence type="ECO:0000313" key="7">
    <source>
        <dbReference type="EMBL" id="KAK3380867.1"/>
    </source>
</evidence>
<dbReference type="InterPro" id="IPR001810">
    <property type="entry name" value="F-box_dom"/>
</dbReference>
<feature type="compositionally biased region" description="Polar residues" evidence="5">
    <location>
        <begin position="143"/>
        <end position="152"/>
    </location>
</feature>
<comment type="caution">
    <text evidence="7">The sequence shown here is derived from an EMBL/GenBank/DDBJ whole genome shotgun (WGS) entry which is preliminary data.</text>
</comment>
<feature type="compositionally biased region" description="Basic and acidic residues" evidence="5">
    <location>
        <begin position="546"/>
        <end position="558"/>
    </location>
</feature>
<dbReference type="PROSITE" id="PS50082">
    <property type="entry name" value="WD_REPEATS_2"/>
    <property type="match status" value="4"/>
</dbReference>
<dbReference type="Pfam" id="PF12937">
    <property type="entry name" value="F-box-like"/>
    <property type="match status" value="1"/>
</dbReference>
<reference evidence="7" key="1">
    <citation type="journal article" date="2023" name="Mol. Phylogenet. Evol.">
        <title>Genome-scale phylogeny and comparative genomics of the fungal order Sordariales.</title>
        <authorList>
            <person name="Hensen N."/>
            <person name="Bonometti L."/>
            <person name="Westerberg I."/>
            <person name="Brannstrom I.O."/>
            <person name="Guillou S."/>
            <person name="Cros-Aarteil S."/>
            <person name="Calhoun S."/>
            <person name="Haridas S."/>
            <person name="Kuo A."/>
            <person name="Mondo S."/>
            <person name="Pangilinan J."/>
            <person name="Riley R."/>
            <person name="LaButti K."/>
            <person name="Andreopoulos B."/>
            <person name="Lipzen A."/>
            <person name="Chen C."/>
            <person name="Yan M."/>
            <person name="Daum C."/>
            <person name="Ng V."/>
            <person name="Clum A."/>
            <person name="Steindorff A."/>
            <person name="Ohm R.A."/>
            <person name="Martin F."/>
            <person name="Silar P."/>
            <person name="Natvig D.O."/>
            <person name="Lalanne C."/>
            <person name="Gautier V."/>
            <person name="Ament-Velasquez S.L."/>
            <person name="Kruys A."/>
            <person name="Hutchinson M.I."/>
            <person name="Powell A.J."/>
            <person name="Barry K."/>
            <person name="Miller A.N."/>
            <person name="Grigoriev I.V."/>
            <person name="Debuchy R."/>
            <person name="Gladieux P."/>
            <person name="Hiltunen Thoren M."/>
            <person name="Johannesson H."/>
        </authorList>
    </citation>
    <scope>NUCLEOTIDE SEQUENCE</scope>
    <source>
        <strain evidence="7">CBS 232.78</strain>
    </source>
</reference>
<dbReference type="Proteomes" id="UP001285441">
    <property type="component" value="Unassembled WGS sequence"/>
</dbReference>
<dbReference type="CDD" id="cd22147">
    <property type="entry name" value="F-box_SpPof1-like"/>
    <property type="match status" value="1"/>
</dbReference>
<evidence type="ECO:0000256" key="2">
    <source>
        <dbReference type="ARBA" id="ARBA00022574"/>
    </source>
</evidence>
<dbReference type="GO" id="GO:0043161">
    <property type="term" value="P:proteasome-mediated ubiquitin-dependent protein catabolic process"/>
    <property type="evidence" value="ECO:0007669"/>
    <property type="project" value="TreeGrafter"/>
</dbReference>
<dbReference type="InterPro" id="IPR019775">
    <property type="entry name" value="WD40_repeat_CS"/>
</dbReference>
<dbReference type="CDD" id="cd00200">
    <property type="entry name" value="WD40"/>
    <property type="match status" value="1"/>
</dbReference>
<dbReference type="Gene3D" id="1.20.1280.50">
    <property type="match status" value="1"/>
</dbReference>
<dbReference type="GO" id="GO:0010992">
    <property type="term" value="P:ubiquitin recycling"/>
    <property type="evidence" value="ECO:0007669"/>
    <property type="project" value="TreeGrafter"/>
</dbReference>
<reference evidence="7" key="2">
    <citation type="submission" date="2023-06" db="EMBL/GenBank/DDBJ databases">
        <authorList>
            <consortium name="Lawrence Berkeley National Laboratory"/>
            <person name="Haridas S."/>
            <person name="Hensen N."/>
            <person name="Bonometti L."/>
            <person name="Westerberg I."/>
            <person name="Brannstrom I.O."/>
            <person name="Guillou S."/>
            <person name="Cros-Aarteil S."/>
            <person name="Calhoun S."/>
            <person name="Kuo A."/>
            <person name="Mondo S."/>
            <person name="Pangilinan J."/>
            <person name="Riley R."/>
            <person name="LaButti K."/>
            <person name="Andreopoulos B."/>
            <person name="Lipzen A."/>
            <person name="Chen C."/>
            <person name="Yanf M."/>
            <person name="Daum C."/>
            <person name="Ng V."/>
            <person name="Clum A."/>
            <person name="Steindorff A."/>
            <person name="Ohm R."/>
            <person name="Martin F."/>
            <person name="Silar P."/>
            <person name="Natvig D."/>
            <person name="Lalanne C."/>
            <person name="Gautier V."/>
            <person name="Ament-velasquez S.L."/>
            <person name="Kruys A."/>
            <person name="Hutchinson M.I."/>
            <person name="Powell A.J."/>
            <person name="Barry K."/>
            <person name="Miller A.N."/>
            <person name="Grigoriev I.V."/>
            <person name="Debuchy R."/>
            <person name="Gladieux P."/>
            <person name="Thoren M.H."/>
            <person name="Johannesson H."/>
        </authorList>
    </citation>
    <scope>NUCLEOTIDE SEQUENCE</scope>
    <source>
        <strain evidence="7">CBS 232.78</strain>
    </source>
</reference>
<organism evidence="7 8">
    <name type="scientific">Podospora didyma</name>
    <dbReference type="NCBI Taxonomy" id="330526"/>
    <lineage>
        <taxon>Eukaryota</taxon>
        <taxon>Fungi</taxon>
        <taxon>Dikarya</taxon>
        <taxon>Ascomycota</taxon>
        <taxon>Pezizomycotina</taxon>
        <taxon>Sordariomycetes</taxon>
        <taxon>Sordariomycetidae</taxon>
        <taxon>Sordariales</taxon>
        <taxon>Podosporaceae</taxon>
        <taxon>Podospora</taxon>
    </lineage>
</organism>
<dbReference type="GO" id="GO:0043130">
    <property type="term" value="F:ubiquitin binding"/>
    <property type="evidence" value="ECO:0007669"/>
    <property type="project" value="TreeGrafter"/>
</dbReference>
<sequence>MSSPLAPGKAIEVGRPQSSQRLSMTWEEDEATISHHRMMQMQFAEECIETKTITTTTTTKRAYPPIFIREPRDLSLLDAKEYPLASRPTPPELRRLTFAPSDRDGEAWSFDEDLDVQDRRSQSSDYAGNVNVKLEPGVESPLAESSNRSINVATEPPLRRSRRSSARPASPSYTPLPPRTSQRSTRHNNISHVASDKLRRAVAHGTRKESEKPNRQALGYLSTPDTSEIATAPLGLDRPSRLRHLHVDNNVDSGASQDTTIYDAASPAASESQTVFSNVATPPITDADLPSFAEDVDDSLQQTARALQARPSINTVAAQDASLPSPRLSPTLAAAQLQPRQADDGGEDEDEAVFSQQVARTGRRRWLEESQSTVGGDSEPLDLDLSPVQFDHTMSRSRRSQGSPVNPRVMLDSFDAMPDDFKTWMMYQFLRRCPRKTLHMVADVVNPALMCDFLKQLPLELSYHILSYLDHRDLCRAAQVSKHWRNIVDSNETGWKELFDRDGFEMPLGELQKAITQGWGWQDPVGPEGCELDLSLQNRLISSESELLRSADRPDPPPKTRSKRKRGMTLNADRAKRRASAQESRDDSSSPVAKMHKSEGPNSAANAAALAVPDPQIGIASLRKLHLFKSIYRRHYMIRKSWTSGKVKPGHVAFAAHPRHVITCLQFDEDKIITGSDDTLIHVYDTKTGKLRTKLEGHEGGVWALQYEGNILVSGSTDRSVRVWDIQKGICTQTFFGHTSTVRCLQILMPTDTGRVEDGKSVMMPPKPLIITGSRDSQLRVWRLPEAGSRRYIQTGPPANDDQCPYFIRILSGHTHSVRAISAHADILVSGSYDSTVRVWRISTGEQLHVLHGHSQKVYSVVLDHKRNRCISGSMDSLVKIWDLNTGACLHTLEGHSLLVGLLDLRDEKLVSAAADSTLRIWDPENGRCKSTLMAHTGAITCFQHDGRKVISGSEKSVKMWDINTGECIQDLLTDLSGMWQVKFDERRCVAAVQRGNLTYVEILDFGAVRDGKAPEELGKRKLLNEAEVQRLIAEDA</sequence>
<keyword evidence="8" id="KW-1185">Reference proteome</keyword>
<feature type="repeat" description="WD" evidence="4">
    <location>
        <begin position="893"/>
        <end position="932"/>
    </location>
</feature>
<protein>
    <submittedName>
        <fullName evidence="7">WD40-repeat-containing domain protein</fullName>
    </submittedName>
</protein>
<evidence type="ECO:0000259" key="6">
    <source>
        <dbReference type="PROSITE" id="PS50181"/>
    </source>
</evidence>
<feature type="region of interest" description="Disordered" evidence="5">
    <location>
        <begin position="82"/>
        <end position="237"/>
    </location>
</feature>
<feature type="repeat" description="WD" evidence="4">
    <location>
        <begin position="695"/>
        <end position="734"/>
    </location>
</feature>
<evidence type="ECO:0000313" key="8">
    <source>
        <dbReference type="Proteomes" id="UP001285441"/>
    </source>
</evidence>
<dbReference type="InterPro" id="IPR020472">
    <property type="entry name" value="WD40_PAC1"/>
</dbReference>
<dbReference type="PROSITE" id="PS50181">
    <property type="entry name" value="FBOX"/>
    <property type="match status" value="1"/>
</dbReference>
<feature type="repeat" description="WD" evidence="4">
    <location>
        <begin position="811"/>
        <end position="850"/>
    </location>
</feature>
<comment type="similarity">
    <text evidence="1">Belongs to the WD repeat MET30/SCONB/SCON-2 family.</text>
</comment>
<dbReference type="InterPro" id="IPR015943">
    <property type="entry name" value="WD40/YVTN_repeat-like_dom_sf"/>
</dbReference>
<dbReference type="SMART" id="SM00320">
    <property type="entry name" value="WD40"/>
    <property type="match status" value="7"/>
</dbReference>
<keyword evidence="2 4" id="KW-0853">WD repeat</keyword>
<feature type="domain" description="F-box" evidence="6">
    <location>
        <begin position="451"/>
        <end position="498"/>
    </location>
</feature>